<organism evidence="5 6">
    <name type="scientific">Hominibacterium faecale</name>
    <dbReference type="NCBI Taxonomy" id="2839743"/>
    <lineage>
        <taxon>Bacteria</taxon>
        <taxon>Bacillati</taxon>
        <taxon>Bacillota</taxon>
        <taxon>Clostridia</taxon>
        <taxon>Peptostreptococcales</taxon>
        <taxon>Anaerovoracaceae</taxon>
        <taxon>Hominibacterium</taxon>
    </lineage>
</organism>
<protein>
    <submittedName>
        <fullName evidence="5">GntR family transcriptional regulator</fullName>
    </submittedName>
</protein>
<dbReference type="EMBL" id="JAOSHN010000002">
    <property type="protein sequence ID" value="MCU7377963.1"/>
    <property type="molecule type" value="Genomic_DNA"/>
</dbReference>
<dbReference type="InterPro" id="IPR036390">
    <property type="entry name" value="WH_DNA-bd_sf"/>
</dbReference>
<dbReference type="Gene3D" id="1.20.120.530">
    <property type="entry name" value="GntR ligand-binding domain-like"/>
    <property type="match status" value="1"/>
</dbReference>
<accession>A0A9J6QTA6</accession>
<dbReference type="InterPro" id="IPR036388">
    <property type="entry name" value="WH-like_DNA-bd_sf"/>
</dbReference>
<proteinExistence type="predicted"/>
<name>A0A9J6QTA6_9FIRM</name>
<evidence type="ECO:0000256" key="3">
    <source>
        <dbReference type="ARBA" id="ARBA00023163"/>
    </source>
</evidence>
<keyword evidence="1" id="KW-0805">Transcription regulation</keyword>
<dbReference type="SUPFAM" id="SSF48008">
    <property type="entry name" value="GntR ligand-binding domain-like"/>
    <property type="match status" value="1"/>
</dbReference>
<dbReference type="InterPro" id="IPR000524">
    <property type="entry name" value="Tscrpt_reg_HTH_GntR"/>
</dbReference>
<dbReference type="Proteomes" id="UP001065549">
    <property type="component" value="Unassembled WGS sequence"/>
</dbReference>
<comment type="caution">
    <text evidence="5">The sequence shown here is derived from an EMBL/GenBank/DDBJ whole genome shotgun (WGS) entry which is preliminary data.</text>
</comment>
<keyword evidence="2" id="KW-0238">DNA-binding</keyword>
<dbReference type="RefSeq" id="WP_148395237.1">
    <property type="nucleotide sequence ID" value="NZ_JAJAGH010000006.1"/>
</dbReference>
<dbReference type="SUPFAM" id="SSF46785">
    <property type="entry name" value="Winged helix' DNA-binding domain"/>
    <property type="match status" value="1"/>
</dbReference>
<gene>
    <name evidence="5" type="ORF">OBO34_06300</name>
</gene>
<dbReference type="PANTHER" id="PTHR43537:SF24">
    <property type="entry name" value="GLUCONATE OPERON TRANSCRIPTIONAL REPRESSOR"/>
    <property type="match status" value="1"/>
</dbReference>
<evidence type="ECO:0000259" key="4">
    <source>
        <dbReference type="PROSITE" id="PS50949"/>
    </source>
</evidence>
<feature type="domain" description="HTH gntR-type" evidence="4">
    <location>
        <begin position="5"/>
        <end position="72"/>
    </location>
</feature>
<dbReference type="InterPro" id="IPR011711">
    <property type="entry name" value="GntR_C"/>
</dbReference>
<evidence type="ECO:0000313" key="6">
    <source>
        <dbReference type="Proteomes" id="UP001065549"/>
    </source>
</evidence>
<dbReference type="InterPro" id="IPR008920">
    <property type="entry name" value="TF_FadR/GntR_C"/>
</dbReference>
<keyword evidence="6" id="KW-1185">Reference proteome</keyword>
<dbReference type="GO" id="GO:0003700">
    <property type="term" value="F:DNA-binding transcription factor activity"/>
    <property type="evidence" value="ECO:0007669"/>
    <property type="project" value="InterPro"/>
</dbReference>
<dbReference type="AlphaFoldDB" id="A0A9J6QTA6"/>
<reference evidence="5" key="1">
    <citation type="submission" date="2022-09" db="EMBL/GenBank/DDBJ databases">
        <title>Culturomic study of gut microbiota in children with autism spectrum disorder.</title>
        <authorList>
            <person name="Efimov B.A."/>
            <person name="Chaplin A.V."/>
            <person name="Sokolova S.R."/>
            <person name="Pikina A.P."/>
            <person name="Korzhanova M."/>
            <person name="Belova V."/>
            <person name="Korostin D."/>
        </authorList>
    </citation>
    <scope>NUCLEOTIDE SEQUENCE</scope>
    <source>
        <strain evidence="5">ASD5510</strain>
    </source>
</reference>
<dbReference type="GO" id="GO:0003677">
    <property type="term" value="F:DNA binding"/>
    <property type="evidence" value="ECO:0007669"/>
    <property type="project" value="UniProtKB-KW"/>
</dbReference>
<dbReference type="PRINTS" id="PR00035">
    <property type="entry name" value="HTHGNTR"/>
</dbReference>
<evidence type="ECO:0000256" key="1">
    <source>
        <dbReference type="ARBA" id="ARBA00023015"/>
    </source>
</evidence>
<dbReference type="Gene3D" id="1.10.10.10">
    <property type="entry name" value="Winged helix-like DNA-binding domain superfamily/Winged helix DNA-binding domain"/>
    <property type="match status" value="1"/>
</dbReference>
<keyword evidence="3" id="KW-0804">Transcription</keyword>
<evidence type="ECO:0000256" key="2">
    <source>
        <dbReference type="ARBA" id="ARBA00023125"/>
    </source>
</evidence>
<dbReference type="PANTHER" id="PTHR43537">
    <property type="entry name" value="TRANSCRIPTIONAL REGULATOR, GNTR FAMILY"/>
    <property type="match status" value="1"/>
</dbReference>
<dbReference type="PROSITE" id="PS50949">
    <property type="entry name" value="HTH_GNTR"/>
    <property type="match status" value="1"/>
</dbReference>
<sequence>MAENGNLKDMIYSKVFSSIIKGEYSANDIISEKQLIEKYQVSKSPVREALGKLCSEGILKSMPRFGYVIVQLTRTDIENILNFRLVLEGGSLRECIHQIEEEQIARLKQIDQQCESDQAKNDFWVHWEHNMEFHLALISFCGNEFSYNMLKQSLDTLTRAYAQFYWDKWAKIVFPTDTKYHAKIIECLQNQDMEGAIHFLRQDISDFGR</sequence>
<dbReference type="SMART" id="SM00345">
    <property type="entry name" value="HTH_GNTR"/>
    <property type="match status" value="1"/>
</dbReference>
<dbReference type="Pfam" id="PF07729">
    <property type="entry name" value="FCD"/>
    <property type="match status" value="1"/>
</dbReference>
<dbReference type="Pfam" id="PF00392">
    <property type="entry name" value="GntR"/>
    <property type="match status" value="1"/>
</dbReference>
<evidence type="ECO:0000313" key="5">
    <source>
        <dbReference type="EMBL" id="MCU7377963.1"/>
    </source>
</evidence>
<dbReference type="SMART" id="SM00895">
    <property type="entry name" value="FCD"/>
    <property type="match status" value="1"/>
</dbReference>